<gene>
    <name evidence="1" type="ORF">VTK73DRAFT_10331</name>
</gene>
<dbReference type="EMBL" id="JAZHXJ010000972">
    <property type="protein sequence ID" value="KAL1847529.1"/>
    <property type="molecule type" value="Genomic_DNA"/>
</dbReference>
<dbReference type="Proteomes" id="UP001586593">
    <property type="component" value="Unassembled WGS sequence"/>
</dbReference>
<organism evidence="1 2">
    <name type="scientific">Phialemonium thermophilum</name>
    <dbReference type="NCBI Taxonomy" id="223376"/>
    <lineage>
        <taxon>Eukaryota</taxon>
        <taxon>Fungi</taxon>
        <taxon>Dikarya</taxon>
        <taxon>Ascomycota</taxon>
        <taxon>Pezizomycotina</taxon>
        <taxon>Sordariomycetes</taxon>
        <taxon>Sordariomycetidae</taxon>
        <taxon>Cephalothecales</taxon>
        <taxon>Cephalothecaceae</taxon>
        <taxon>Phialemonium</taxon>
    </lineage>
</organism>
<keyword evidence="2" id="KW-1185">Reference proteome</keyword>
<sequence>MRWGSHWRCQELVMQRWDPHTGETRRVQWLCPFMPLFVSSKRMYLEALPSLMSRVTPIFTSSEDAWRFFVRRPPPALDQLRSLELSFCHPNDPLYLGSFSWTTAPKTGIQTTAPPVFGAELWRELLTAIRGRAPRLRVLHITLGRHISSAEKVLFNYFSSGESGWILPGALVIDLEAPRSRFVQDKSGTMTRTALPDNLSSSVVWDAPASSQSPYFVLSF</sequence>
<evidence type="ECO:0000313" key="1">
    <source>
        <dbReference type="EMBL" id="KAL1847529.1"/>
    </source>
</evidence>
<proteinExistence type="predicted"/>
<evidence type="ECO:0000313" key="2">
    <source>
        <dbReference type="Proteomes" id="UP001586593"/>
    </source>
</evidence>
<protein>
    <submittedName>
        <fullName evidence="1">Uncharacterized protein</fullName>
    </submittedName>
</protein>
<reference evidence="1 2" key="1">
    <citation type="journal article" date="2024" name="Commun. Biol.">
        <title>Comparative genomic analysis of thermophilic fungi reveals convergent evolutionary adaptations and gene losses.</title>
        <authorList>
            <person name="Steindorff A.S."/>
            <person name="Aguilar-Pontes M.V."/>
            <person name="Robinson A.J."/>
            <person name="Andreopoulos B."/>
            <person name="LaButti K."/>
            <person name="Kuo A."/>
            <person name="Mondo S."/>
            <person name="Riley R."/>
            <person name="Otillar R."/>
            <person name="Haridas S."/>
            <person name="Lipzen A."/>
            <person name="Grimwood J."/>
            <person name="Schmutz J."/>
            <person name="Clum A."/>
            <person name="Reid I.D."/>
            <person name="Moisan M.C."/>
            <person name="Butler G."/>
            <person name="Nguyen T.T.M."/>
            <person name="Dewar K."/>
            <person name="Conant G."/>
            <person name="Drula E."/>
            <person name="Henrissat B."/>
            <person name="Hansel C."/>
            <person name="Singer S."/>
            <person name="Hutchinson M.I."/>
            <person name="de Vries R.P."/>
            <person name="Natvig D.O."/>
            <person name="Powell A.J."/>
            <person name="Tsang A."/>
            <person name="Grigoriev I.V."/>
        </authorList>
    </citation>
    <scope>NUCLEOTIDE SEQUENCE [LARGE SCALE GENOMIC DNA]</scope>
    <source>
        <strain evidence="1 2">ATCC 24622</strain>
    </source>
</reference>
<name>A0ABR3VXB5_9PEZI</name>
<accession>A0ABR3VXB5</accession>
<comment type="caution">
    <text evidence="1">The sequence shown here is derived from an EMBL/GenBank/DDBJ whole genome shotgun (WGS) entry which is preliminary data.</text>
</comment>